<evidence type="ECO:0000313" key="1">
    <source>
        <dbReference type="EMBL" id="MBK8574109.1"/>
    </source>
</evidence>
<gene>
    <name evidence="1" type="ORF">IPN91_16150</name>
</gene>
<evidence type="ECO:0000313" key="2">
    <source>
        <dbReference type="Proteomes" id="UP000709959"/>
    </source>
</evidence>
<sequence length="80" mass="9032">MEATLHSMTSLFTQLGLPAEPAEIQAFIESHRPLATRLELNEAPFWTSSQSDFLREEVQHDADWAGIIDRLDSGLRQPNP</sequence>
<dbReference type="InterPro" id="IPR038086">
    <property type="entry name" value="DUF2789_sf"/>
</dbReference>
<protein>
    <submittedName>
        <fullName evidence="1">DUF2789 domain-containing protein</fullName>
    </submittedName>
</protein>
<dbReference type="EMBL" id="JADKCH010000035">
    <property type="protein sequence ID" value="MBK8574109.1"/>
    <property type="molecule type" value="Genomic_DNA"/>
</dbReference>
<dbReference type="Proteomes" id="UP000709959">
    <property type="component" value="Unassembled WGS sequence"/>
</dbReference>
<dbReference type="Gene3D" id="1.10.10.1130">
    <property type="entry name" value="Uncharacterised protein PF10982, DUF2789"/>
    <property type="match status" value="1"/>
</dbReference>
<proteinExistence type="predicted"/>
<reference evidence="1 2" key="1">
    <citation type="submission" date="2020-10" db="EMBL/GenBank/DDBJ databases">
        <title>Connecting structure to function with the recovery of over 1000 high-quality activated sludge metagenome-assembled genomes encoding full-length rRNA genes using long-read sequencing.</title>
        <authorList>
            <person name="Singleton C.M."/>
            <person name="Petriglieri F."/>
            <person name="Kristensen J.M."/>
            <person name="Kirkegaard R.H."/>
            <person name="Michaelsen T.Y."/>
            <person name="Andersen M.H."/>
            <person name="Karst S.M."/>
            <person name="Dueholm M.S."/>
            <person name="Nielsen P.H."/>
            <person name="Albertsen M."/>
        </authorList>
    </citation>
    <scope>NUCLEOTIDE SEQUENCE [LARGE SCALE GENOMIC DNA]</scope>
    <source>
        <strain evidence="1">OdNE_18-Q3-R46-58_MAXAC.008</strain>
    </source>
</reference>
<comment type="caution">
    <text evidence="1">The sequence shown here is derived from an EMBL/GenBank/DDBJ whole genome shotgun (WGS) entry which is preliminary data.</text>
</comment>
<accession>A0A936F4S0</accession>
<dbReference type="Pfam" id="PF10982">
    <property type="entry name" value="DUF2789"/>
    <property type="match status" value="1"/>
</dbReference>
<name>A0A936F4S0_9BACT</name>
<dbReference type="InterPro" id="IPR021250">
    <property type="entry name" value="DUF2789"/>
</dbReference>
<organism evidence="1 2">
    <name type="scientific">Candidatus Geothrix odensensis</name>
    <dbReference type="NCBI Taxonomy" id="2954440"/>
    <lineage>
        <taxon>Bacteria</taxon>
        <taxon>Pseudomonadati</taxon>
        <taxon>Acidobacteriota</taxon>
        <taxon>Holophagae</taxon>
        <taxon>Holophagales</taxon>
        <taxon>Holophagaceae</taxon>
        <taxon>Geothrix</taxon>
    </lineage>
</organism>
<dbReference type="AlphaFoldDB" id="A0A936F4S0"/>